<keyword evidence="4" id="KW-0393">Immunoglobulin domain</keyword>
<dbReference type="PANTHER" id="PTHR12231:SF220">
    <property type="entry name" value="LACHESIN"/>
    <property type="match status" value="1"/>
</dbReference>
<dbReference type="InterPro" id="IPR013098">
    <property type="entry name" value="Ig_I-set"/>
</dbReference>
<evidence type="ECO:0000313" key="7">
    <source>
        <dbReference type="EMBL" id="CAF1214292.1"/>
    </source>
</evidence>
<evidence type="ECO:0000256" key="3">
    <source>
        <dbReference type="ARBA" id="ARBA00023157"/>
    </source>
</evidence>
<comment type="caution">
    <text evidence="7">The sequence shown here is derived from an EMBL/GenBank/DDBJ whole genome shotgun (WGS) entry which is preliminary data.</text>
</comment>
<dbReference type="InterPro" id="IPR003599">
    <property type="entry name" value="Ig_sub"/>
</dbReference>
<evidence type="ECO:0000256" key="5">
    <source>
        <dbReference type="SAM" id="SignalP"/>
    </source>
</evidence>
<accession>A0A814XFC2</accession>
<evidence type="ECO:0000256" key="1">
    <source>
        <dbReference type="ARBA" id="ARBA00022729"/>
    </source>
</evidence>
<dbReference type="GO" id="GO:0043005">
    <property type="term" value="C:neuron projection"/>
    <property type="evidence" value="ECO:0007669"/>
    <property type="project" value="TreeGrafter"/>
</dbReference>
<keyword evidence="2" id="KW-0677">Repeat</keyword>
<evidence type="ECO:0000313" key="8">
    <source>
        <dbReference type="Proteomes" id="UP000663852"/>
    </source>
</evidence>
<name>A0A814XFC2_ADIRI</name>
<dbReference type="Gene3D" id="2.60.40.10">
    <property type="entry name" value="Immunoglobulins"/>
    <property type="match status" value="3"/>
</dbReference>
<organism evidence="7 8">
    <name type="scientific">Adineta ricciae</name>
    <name type="common">Rotifer</name>
    <dbReference type="NCBI Taxonomy" id="249248"/>
    <lineage>
        <taxon>Eukaryota</taxon>
        <taxon>Metazoa</taxon>
        <taxon>Spiralia</taxon>
        <taxon>Gnathifera</taxon>
        <taxon>Rotifera</taxon>
        <taxon>Eurotatoria</taxon>
        <taxon>Bdelloidea</taxon>
        <taxon>Adinetida</taxon>
        <taxon>Adinetidae</taxon>
        <taxon>Adineta</taxon>
    </lineage>
</organism>
<proteinExistence type="predicted"/>
<reference evidence="7" key="1">
    <citation type="submission" date="2021-02" db="EMBL/GenBank/DDBJ databases">
        <authorList>
            <person name="Nowell W R."/>
        </authorList>
    </citation>
    <scope>NUCLEOTIDE SEQUENCE</scope>
</reference>
<feature type="signal peptide" evidence="5">
    <location>
        <begin position="1"/>
        <end position="17"/>
    </location>
</feature>
<dbReference type="SMART" id="SM00409">
    <property type="entry name" value="IG"/>
    <property type="match status" value="3"/>
</dbReference>
<keyword evidence="1 5" id="KW-0732">Signal</keyword>
<protein>
    <recommendedName>
        <fullName evidence="6">Ig-like domain-containing protein</fullName>
    </recommendedName>
</protein>
<feature type="domain" description="Ig-like" evidence="6">
    <location>
        <begin position="151"/>
        <end position="240"/>
    </location>
</feature>
<evidence type="ECO:0000256" key="2">
    <source>
        <dbReference type="ARBA" id="ARBA00022737"/>
    </source>
</evidence>
<dbReference type="InterPro" id="IPR051170">
    <property type="entry name" value="Neural/epithelial_adhesion"/>
</dbReference>
<gene>
    <name evidence="7" type="ORF">EDS130_LOCUS26058</name>
</gene>
<dbReference type="AlphaFoldDB" id="A0A814XFC2"/>
<dbReference type="Pfam" id="PF07679">
    <property type="entry name" value="I-set"/>
    <property type="match status" value="1"/>
</dbReference>
<sequence length="429" mass="49151">MYWLLLILFNVIASIHAQRPATLWITDAEEDLSGSNVAFDTTTENYTVSVSGKCVLTCYVSEIRSFKVLWQKIDRTNLGGNQTNNEQLTLIAFDGVVYSNKDHYRVESDYVGSYNLIIDRVNEDDQGEYQCQINTEPRKTKRIFLTVQVPPRIIDFRPNPSLVSVQSGTSLTLLCRAEGTPLPRIRWRIRDTDTNRIDLLPPDNSNVWFIPSVSNQFPRTVECIADNGVLPASNRVFTINVEFAPIVMINNDLIQSQLYQNITLECAVSSRPLARIIWEKKGNLMAENQMSNIQINQTMIINRLNIQLTNEDDFGQYNCIAENVHGRKEAMVFLLKETIVSSTSTPVSTTRKFHRYTKNSSLRLNYTRKHFRTTTIRTTTTTTTTPISTTSYIYVERGIHISSLTYRLQTSTQLLQLMLFIIAVFRFAR</sequence>
<dbReference type="CDD" id="cd00096">
    <property type="entry name" value="Ig"/>
    <property type="match status" value="1"/>
</dbReference>
<dbReference type="InterPro" id="IPR013151">
    <property type="entry name" value="Immunoglobulin_dom"/>
</dbReference>
<feature type="chain" id="PRO_5033021634" description="Ig-like domain-containing protein" evidence="5">
    <location>
        <begin position="18"/>
        <end position="429"/>
    </location>
</feature>
<feature type="domain" description="Ig-like" evidence="6">
    <location>
        <begin position="20"/>
        <end position="144"/>
    </location>
</feature>
<dbReference type="Pfam" id="PF00047">
    <property type="entry name" value="ig"/>
    <property type="match status" value="1"/>
</dbReference>
<dbReference type="InterPro" id="IPR036179">
    <property type="entry name" value="Ig-like_dom_sf"/>
</dbReference>
<dbReference type="InterPro" id="IPR003598">
    <property type="entry name" value="Ig_sub2"/>
</dbReference>
<dbReference type="PROSITE" id="PS50835">
    <property type="entry name" value="IG_LIKE"/>
    <property type="match status" value="3"/>
</dbReference>
<dbReference type="SMART" id="SM00408">
    <property type="entry name" value="IGc2"/>
    <property type="match status" value="3"/>
</dbReference>
<dbReference type="EMBL" id="CAJNOJ010000156">
    <property type="protein sequence ID" value="CAF1214292.1"/>
    <property type="molecule type" value="Genomic_DNA"/>
</dbReference>
<evidence type="ECO:0000259" key="6">
    <source>
        <dbReference type="PROSITE" id="PS50835"/>
    </source>
</evidence>
<dbReference type="SUPFAM" id="SSF48726">
    <property type="entry name" value="Immunoglobulin"/>
    <property type="match status" value="3"/>
</dbReference>
<dbReference type="PANTHER" id="PTHR12231">
    <property type="entry name" value="CTX-RELATED TYPE I TRANSMEMBRANE PROTEIN"/>
    <property type="match status" value="1"/>
</dbReference>
<evidence type="ECO:0000256" key="4">
    <source>
        <dbReference type="ARBA" id="ARBA00023319"/>
    </source>
</evidence>
<feature type="domain" description="Ig-like" evidence="6">
    <location>
        <begin position="245"/>
        <end position="348"/>
    </location>
</feature>
<keyword evidence="3" id="KW-1015">Disulfide bond</keyword>
<dbReference type="InterPro" id="IPR013783">
    <property type="entry name" value="Ig-like_fold"/>
</dbReference>
<dbReference type="OrthoDB" id="10012075at2759"/>
<dbReference type="InterPro" id="IPR007110">
    <property type="entry name" value="Ig-like_dom"/>
</dbReference>
<dbReference type="Proteomes" id="UP000663852">
    <property type="component" value="Unassembled WGS sequence"/>
</dbReference>